<proteinExistence type="predicted"/>
<keyword evidence="2" id="KW-1185">Reference proteome</keyword>
<gene>
    <name evidence="1" type="ORF">CRD60_05400</name>
</gene>
<comment type="caution">
    <text evidence="1">The sequence shown here is derived from an EMBL/GenBank/DDBJ whole genome shotgun (WGS) entry which is preliminary data.</text>
</comment>
<reference evidence="1 2" key="1">
    <citation type="submission" date="2017-10" db="EMBL/GenBank/DDBJ databases">
        <title>Bifidobacterium xylocopum sp. nov. and Bifidobacterium aemilianum sp. nov., from the carpenter bee (Xylocopa violacea) digestive tract.</title>
        <authorList>
            <person name="Alberoni D."/>
            <person name="Baffoni L."/>
            <person name="Di Gioia D."/>
            <person name="Gaggia F."/>
            <person name="Biavati B."/>
        </authorList>
    </citation>
    <scope>NUCLEOTIDE SEQUENCE [LARGE SCALE GENOMIC DNA]</scope>
    <source>
        <strain evidence="1 2">XV10</strain>
    </source>
</reference>
<organism evidence="1 2">
    <name type="scientific">Bifidobacterium aemilianum</name>
    <dbReference type="NCBI Taxonomy" id="2493120"/>
    <lineage>
        <taxon>Bacteria</taxon>
        <taxon>Bacillati</taxon>
        <taxon>Actinomycetota</taxon>
        <taxon>Actinomycetes</taxon>
        <taxon>Bifidobacteriales</taxon>
        <taxon>Bifidobacteriaceae</taxon>
        <taxon>Bifidobacterium</taxon>
    </lineage>
</organism>
<protein>
    <submittedName>
        <fullName evidence="1">Uncharacterized protein</fullName>
    </submittedName>
</protein>
<evidence type="ECO:0000313" key="2">
    <source>
        <dbReference type="Proteomes" id="UP000252530"/>
    </source>
</evidence>
<evidence type="ECO:0000313" key="1">
    <source>
        <dbReference type="EMBL" id="RBP97674.1"/>
    </source>
</evidence>
<dbReference type="AlphaFoldDB" id="A0A366K7N3"/>
<sequence length="67" mass="7712">MTFISSPSKLFTQFNIHDGCMYLSSQLQVHTMVTKILEFPLVRFPVFVHPTSVDSSGILYRKLHKIV</sequence>
<dbReference type="EMBL" id="PDCG01000004">
    <property type="protein sequence ID" value="RBP97674.1"/>
    <property type="molecule type" value="Genomic_DNA"/>
</dbReference>
<name>A0A366K7N3_9BIFI</name>
<accession>A0A366K7N3</accession>
<dbReference type="Proteomes" id="UP000252530">
    <property type="component" value="Unassembled WGS sequence"/>
</dbReference>